<feature type="domain" description="RNA polymerase sigma-70 region 4" evidence="1">
    <location>
        <begin position="43"/>
        <end position="72"/>
    </location>
</feature>
<dbReference type="RefSeq" id="WP_169383965.1">
    <property type="nucleotide sequence ID" value="NZ_JAAXLA010000057.1"/>
</dbReference>
<proteinExistence type="predicted"/>
<dbReference type="InterPro" id="IPR013324">
    <property type="entry name" value="RNA_pol_sigma_r3/r4-like"/>
</dbReference>
<dbReference type="Pfam" id="PF04545">
    <property type="entry name" value="Sigma70_r4"/>
    <property type="match status" value="1"/>
</dbReference>
<reference evidence="2 3" key="1">
    <citation type="submission" date="2020-04" db="EMBL/GenBank/DDBJ databases">
        <authorList>
            <person name="Klaysubun C."/>
            <person name="Duangmal K."/>
            <person name="Lipun K."/>
        </authorList>
    </citation>
    <scope>NUCLEOTIDE SEQUENCE [LARGE SCALE GENOMIC DNA]</scope>
    <source>
        <strain evidence="2 3">K10HN5</strain>
    </source>
</reference>
<protein>
    <submittedName>
        <fullName evidence="2">Sigma-70 family RNA polymerase sigma factor</fullName>
    </submittedName>
</protein>
<dbReference type="Proteomes" id="UP000820669">
    <property type="component" value="Unassembled WGS sequence"/>
</dbReference>
<dbReference type="InterPro" id="IPR007630">
    <property type="entry name" value="RNA_pol_sigma70_r4"/>
</dbReference>
<evidence type="ECO:0000313" key="3">
    <source>
        <dbReference type="Proteomes" id="UP000820669"/>
    </source>
</evidence>
<organism evidence="2 3">
    <name type="scientific">Pseudonocardia acidicola</name>
    <dbReference type="NCBI Taxonomy" id="2724939"/>
    <lineage>
        <taxon>Bacteria</taxon>
        <taxon>Bacillati</taxon>
        <taxon>Actinomycetota</taxon>
        <taxon>Actinomycetes</taxon>
        <taxon>Pseudonocardiales</taxon>
        <taxon>Pseudonocardiaceae</taxon>
        <taxon>Pseudonocardia</taxon>
    </lineage>
</organism>
<sequence length="81" mass="8986">MSTSSELEQIHQEPDPIRRAQRAGMLLAAFRQQAAELARLRRVAIEEAHDQGMTYTEIATALGITKGRITQIRNGVLPSQS</sequence>
<dbReference type="SUPFAM" id="SSF88659">
    <property type="entry name" value="Sigma3 and sigma4 domains of RNA polymerase sigma factors"/>
    <property type="match status" value="1"/>
</dbReference>
<dbReference type="InterPro" id="IPR036388">
    <property type="entry name" value="WH-like_DNA-bd_sf"/>
</dbReference>
<accession>A0ABX1SJ11</accession>
<dbReference type="Gene3D" id="1.10.10.10">
    <property type="entry name" value="Winged helix-like DNA-binding domain superfamily/Winged helix DNA-binding domain"/>
    <property type="match status" value="1"/>
</dbReference>
<evidence type="ECO:0000259" key="1">
    <source>
        <dbReference type="Pfam" id="PF04545"/>
    </source>
</evidence>
<name>A0ABX1SJ11_9PSEU</name>
<keyword evidence="3" id="KW-1185">Reference proteome</keyword>
<dbReference type="EMBL" id="JAAXLA010000057">
    <property type="protein sequence ID" value="NMI00498.1"/>
    <property type="molecule type" value="Genomic_DNA"/>
</dbReference>
<evidence type="ECO:0000313" key="2">
    <source>
        <dbReference type="EMBL" id="NMI00498.1"/>
    </source>
</evidence>
<comment type="caution">
    <text evidence="2">The sequence shown here is derived from an EMBL/GenBank/DDBJ whole genome shotgun (WGS) entry which is preliminary data.</text>
</comment>
<gene>
    <name evidence="2" type="ORF">HF526_24760</name>
</gene>